<evidence type="ECO:0000313" key="1">
    <source>
        <dbReference type="EMBL" id="MPD05583.1"/>
    </source>
</evidence>
<protein>
    <submittedName>
        <fullName evidence="1">Uncharacterized protein</fullName>
    </submittedName>
</protein>
<dbReference type="AlphaFoldDB" id="A0A5B7KAF2"/>
<gene>
    <name evidence="1" type="ORF">E2C01_101333</name>
</gene>
<reference evidence="1 2" key="1">
    <citation type="submission" date="2019-05" db="EMBL/GenBank/DDBJ databases">
        <title>Another draft genome of Portunus trituberculatus and its Hox gene families provides insights of decapod evolution.</title>
        <authorList>
            <person name="Jeong J.-H."/>
            <person name="Song I."/>
            <person name="Kim S."/>
            <person name="Choi T."/>
            <person name="Kim D."/>
            <person name="Ryu S."/>
            <person name="Kim W."/>
        </authorList>
    </citation>
    <scope>NUCLEOTIDE SEQUENCE [LARGE SCALE GENOMIC DNA]</scope>
    <source>
        <tissue evidence="1">Muscle</tissue>
    </source>
</reference>
<dbReference type="Proteomes" id="UP000324222">
    <property type="component" value="Unassembled WGS sequence"/>
</dbReference>
<proteinExistence type="predicted"/>
<accession>A0A5B7KAF2</accession>
<organism evidence="1 2">
    <name type="scientific">Portunus trituberculatus</name>
    <name type="common">Swimming crab</name>
    <name type="synonym">Neptunus trituberculatus</name>
    <dbReference type="NCBI Taxonomy" id="210409"/>
    <lineage>
        <taxon>Eukaryota</taxon>
        <taxon>Metazoa</taxon>
        <taxon>Ecdysozoa</taxon>
        <taxon>Arthropoda</taxon>
        <taxon>Crustacea</taxon>
        <taxon>Multicrustacea</taxon>
        <taxon>Malacostraca</taxon>
        <taxon>Eumalacostraca</taxon>
        <taxon>Eucarida</taxon>
        <taxon>Decapoda</taxon>
        <taxon>Pleocyemata</taxon>
        <taxon>Brachyura</taxon>
        <taxon>Eubrachyura</taxon>
        <taxon>Portunoidea</taxon>
        <taxon>Portunidae</taxon>
        <taxon>Portuninae</taxon>
        <taxon>Portunus</taxon>
    </lineage>
</organism>
<comment type="caution">
    <text evidence="1">The sequence shown here is derived from an EMBL/GenBank/DDBJ whole genome shotgun (WGS) entry which is preliminary data.</text>
</comment>
<dbReference type="EMBL" id="VSRR010146742">
    <property type="protein sequence ID" value="MPD05583.1"/>
    <property type="molecule type" value="Genomic_DNA"/>
</dbReference>
<name>A0A5B7KAF2_PORTR</name>
<keyword evidence="2" id="KW-1185">Reference proteome</keyword>
<evidence type="ECO:0000313" key="2">
    <source>
        <dbReference type="Proteomes" id="UP000324222"/>
    </source>
</evidence>
<sequence length="105" mass="11957">MVDCHPLFWLETVKFILRNSFLFQIMPLADVLFPNSFKALLEAGTGTCNSHSRNYLLGLDGNVFLARVTPSLSYILGPHRYGAFLFKLGSLLVAVRRLLRHFCIR</sequence>